<reference evidence="2 3" key="1">
    <citation type="submission" date="2018-01" db="EMBL/GenBank/DDBJ databases">
        <title>Harnessing the power of phylogenomics to disentangle the directionality and signatures of interkingdom host jumping in the parasitic fungal genus Tolypocladium.</title>
        <authorList>
            <person name="Quandt C.A."/>
            <person name="Patterson W."/>
            <person name="Spatafora J.W."/>
        </authorList>
    </citation>
    <scope>NUCLEOTIDE SEQUENCE [LARGE SCALE GENOMIC DNA]</scope>
    <source>
        <strain evidence="2 3">NRBC 100945</strain>
    </source>
</reference>
<evidence type="ECO:0000256" key="1">
    <source>
        <dbReference type="SAM" id="MobiDB-lite"/>
    </source>
</evidence>
<accession>A0A2S4KVU2</accession>
<evidence type="ECO:0000313" key="2">
    <source>
        <dbReference type="EMBL" id="POR34303.1"/>
    </source>
</evidence>
<dbReference type="Proteomes" id="UP000237481">
    <property type="component" value="Unassembled WGS sequence"/>
</dbReference>
<dbReference type="EMBL" id="PKSG01000542">
    <property type="protein sequence ID" value="POR34303.1"/>
    <property type="molecule type" value="Genomic_DNA"/>
</dbReference>
<comment type="caution">
    <text evidence="2">The sequence shown here is derived from an EMBL/GenBank/DDBJ whole genome shotgun (WGS) entry which is preliminary data.</text>
</comment>
<keyword evidence="3" id="KW-1185">Reference proteome</keyword>
<protein>
    <submittedName>
        <fullName evidence="2">Uncharacterized protein</fullName>
    </submittedName>
</protein>
<organism evidence="2 3">
    <name type="scientific">Tolypocladium paradoxum</name>
    <dbReference type="NCBI Taxonomy" id="94208"/>
    <lineage>
        <taxon>Eukaryota</taxon>
        <taxon>Fungi</taxon>
        <taxon>Dikarya</taxon>
        <taxon>Ascomycota</taxon>
        <taxon>Pezizomycotina</taxon>
        <taxon>Sordariomycetes</taxon>
        <taxon>Hypocreomycetidae</taxon>
        <taxon>Hypocreales</taxon>
        <taxon>Ophiocordycipitaceae</taxon>
        <taxon>Tolypocladium</taxon>
    </lineage>
</organism>
<evidence type="ECO:0000313" key="3">
    <source>
        <dbReference type="Proteomes" id="UP000237481"/>
    </source>
</evidence>
<dbReference type="AlphaFoldDB" id="A0A2S4KVU2"/>
<proteinExistence type="predicted"/>
<gene>
    <name evidence="2" type="ORF">TPAR_05500</name>
</gene>
<name>A0A2S4KVU2_9HYPO</name>
<sequence>MSECVKPTGPSCFPLRNVVPNVHLRWCCVGGGAVPATACTYQNEAVLCWGPVRLEWEVHVFAGVCHWASSARLARKPGRRCPDGTGKVAAFSHDADGGPPPRLEVRCLVVMAVGTLQRGERLGQHAPPTLPPESSLAAIRSALAWQGLQQLGIAARSGRQSPTGVCPRGPRHAATCPGLAR</sequence>
<feature type="region of interest" description="Disordered" evidence="1">
    <location>
        <begin position="156"/>
        <end position="181"/>
    </location>
</feature>